<dbReference type="OrthoDB" id="2159131at2759"/>
<name>A0A9Q1KIX6_9CARY</name>
<dbReference type="PANTHER" id="PTHR31861">
    <property type="entry name" value="OS10G0507500 PROTEIN"/>
    <property type="match status" value="1"/>
</dbReference>
<keyword evidence="5" id="KW-1185">Reference proteome</keyword>
<feature type="coiled-coil region" evidence="1">
    <location>
        <begin position="182"/>
        <end position="211"/>
    </location>
</feature>
<dbReference type="PANTHER" id="PTHR31861:SF15">
    <property type="entry name" value="DUF577 DOMAIN-CONTAINING PROTEIN"/>
    <property type="match status" value="1"/>
</dbReference>
<evidence type="ECO:0000313" key="4">
    <source>
        <dbReference type="EMBL" id="KAJ8444364.1"/>
    </source>
</evidence>
<comment type="caution">
    <text evidence="4">The sequence shown here is derived from an EMBL/GenBank/DDBJ whole genome shotgun (WGS) entry which is preliminary data.</text>
</comment>
<dbReference type="SMART" id="SM01083">
    <property type="entry name" value="Cir_N"/>
    <property type="match status" value="1"/>
</dbReference>
<evidence type="ECO:0000313" key="5">
    <source>
        <dbReference type="Proteomes" id="UP001153076"/>
    </source>
</evidence>
<proteinExistence type="predicted"/>
<evidence type="ECO:0000256" key="2">
    <source>
        <dbReference type="SAM" id="MobiDB-lite"/>
    </source>
</evidence>
<keyword evidence="1" id="KW-0175">Coiled coil</keyword>
<protein>
    <recommendedName>
        <fullName evidence="3">CBF1-interacting co-repressor CIR N-terminal domain-containing protein</fullName>
    </recommendedName>
</protein>
<gene>
    <name evidence="4" type="ORF">Cgig2_019922</name>
</gene>
<evidence type="ECO:0000259" key="3">
    <source>
        <dbReference type="SMART" id="SM01083"/>
    </source>
</evidence>
<dbReference type="InterPro" id="IPR019339">
    <property type="entry name" value="CIR_N_dom"/>
</dbReference>
<accession>A0A9Q1KIX6</accession>
<feature type="region of interest" description="Disordered" evidence="2">
    <location>
        <begin position="55"/>
        <end position="94"/>
    </location>
</feature>
<sequence length="382" mass="44330">MGGHGGLNILPQKRWNVYNFENREKVRKDEEAAAKEEQLKREQSLKRDAEFRLQQLRRARGLDPQAGAGNPPELAEPKSDSPEPKSEADSRHINLFDGIKIFDPVVVEKKRETEGDKRKKLKKEEVRVVGPEDEKYRLGYGVAGKGVKAPWYMMKKPGMEDEEEEEERESRGKSGVKIGEKRKKTVEELREERLKREKAEKERERALLTKNSRNHRVGSEYRDRYYRSDPKICLPFYLQPLERHKYTLNYFNYPNGRMGSVSLILRHDLRQTGIMSQKGEQGDMKRVHNSAQMGTGKIQPLAYAEDLSIPSFQVIVMDANMGCGSCRDRVFRVLSRMTAEFQNSTWIRGLKNTQWTYARSRWSSKEMSGFYGAAKKKIDSYV</sequence>
<dbReference type="AlphaFoldDB" id="A0A9Q1KIX6"/>
<evidence type="ECO:0000256" key="1">
    <source>
        <dbReference type="SAM" id="Coils"/>
    </source>
</evidence>
<feature type="region of interest" description="Disordered" evidence="2">
    <location>
        <begin position="29"/>
        <end position="48"/>
    </location>
</feature>
<reference evidence="4" key="1">
    <citation type="submission" date="2022-04" db="EMBL/GenBank/DDBJ databases">
        <title>Carnegiea gigantea Genome sequencing and assembly v2.</title>
        <authorList>
            <person name="Copetti D."/>
            <person name="Sanderson M.J."/>
            <person name="Burquez A."/>
            <person name="Wojciechowski M.F."/>
        </authorList>
    </citation>
    <scope>NUCLEOTIDE SEQUENCE</scope>
    <source>
        <strain evidence="4">SGP5-SGP5p</strain>
        <tissue evidence="4">Aerial part</tissue>
    </source>
</reference>
<feature type="compositionally biased region" description="Basic and acidic residues" evidence="2">
    <location>
        <begin position="75"/>
        <end position="94"/>
    </location>
</feature>
<dbReference type="Proteomes" id="UP001153076">
    <property type="component" value="Unassembled WGS sequence"/>
</dbReference>
<organism evidence="4 5">
    <name type="scientific">Carnegiea gigantea</name>
    <dbReference type="NCBI Taxonomy" id="171969"/>
    <lineage>
        <taxon>Eukaryota</taxon>
        <taxon>Viridiplantae</taxon>
        <taxon>Streptophyta</taxon>
        <taxon>Embryophyta</taxon>
        <taxon>Tracheophyta</taxon>
        <taxon>Spermatophyta</taxon>
        <taxon>Magnoliopsida</taxon>
        <taxon>eudicotyledons</taxon>
        <taxon>Gunneridae</taxon>
        <taxon>Pentapetalae</taxon>
        <taxon>Caryophyllales</taxon>
        <taxon>Cactineae</taxon>
        <taxon>Cactaceae</taxon>
        <taxon>Cactoideae</taxon>
        <taxon>Echinocereeae</taxon>
        <taxon>Carnegiea</taxon>
    </lineage>
</organism>
<feature type="region of interest" description="Disordered" evidence="2">
    <location>
        <begin position="158"/>
        <end position="179"/>
    </location>
</feature>
<dbReference type="EMBL" id="JAKOGI010000100">
    <property type="protein sequence ID" value="KAJ8444364.1"/>
    <property type="molecule type" value="Genomic_DNA"/>
</dbReference>
<feature type="domain" description="CBF1-interacting co-repressor CIR N-terminal" evidence="3">
    <location>
        <begin position="14"/>
        <end position="50"/>
    </location>
</feature>